<accession>A0A372JHA5</accession>
<dbReference type="AlphaFoldDB" id="A0A372JHA5"/>
<reference evidence="4 5" key="1">
    <citation type="submission" date="2018-08" db="EMBL/GenBank/DDBJ databases">
        <title>Actinomadura jelena sp. nov., a novel Actinomycete isolated from soil in Chad.</title>
        <authorList>
            <person name="Shi L."/>
        </authorList>
    </citation>
    <scope>NUCLEOTIDE SEQUENCE [LARGE SCALE GENOMIC DNA]</scope>
    <source>
        <strain evidence="4 5">NEAU-G17</strain>
    </source>
</reference>
<evidence type="ECO:0000313" key="4">
    <source>
        <dbReference type="EMBL" id="RFU39367.1"/>
    </source>
</evidence>
<dbReference type="PANTHER" id="PTHR16305">
    <property type="entry name" value="TESTICULAR SOLUBLE ADENYLYL CYCLASE"/>
    <property type="match status" value="1"/>
</dbReference>
<feature type="domain" description="Orc1-like AAA ATPase" evidence="3">
    <location>
        <begin position="2"/>
        <end position="141"/>
    </location>
</feature>
<protein>
    <submittedName>
        <fullName evidence="4">ATP-binding protein</fullName>
    </submittedName>
</protein>
<feature type="non-terminal residue" evidence="4">
    <location>
        <position position="161"/>
    </location>
</feature>
<gene>
    <name evidence="4" type="ORF">DZF91_22765</name>
</gene>
<dbReference type="RefSeq" id="WP_158588017.1">
    <property type="nucleotide sequence ID" value="NZ_QURH01000368.1"/>
</dbReference>
<evidence type="ECO:0000259" key="3">
    <source>
        <dbReference type="Pfam" id="PF13191"/>
    </source>
</evidence>
<dbReference type="GO" id="GO:0005524">
    <property type="term" value="F:ATP binding"/>
    <property type="evidence" value="ECO:0007669"/>
    <property type="project" value="UniProtKB-KW"/>
</dbReference>
<organism evidence="4 5">
    <name type="scientific">Actinomadura logoneensis</name>
    <dbReference type="NCBI Taxonomy" id="2293572"/>
    <lineage>
        <taxon>Bacteria</taxon>
        <taxon>Bacillati</taxon>
        <taxon>Actinomycetota</taxon>
        <taxon>Actinomycetes</taxon>
        <taxon>Streptosporangiales</taxon>
        <taxon>Thermomonosporaceae</taxon>
        <taxon>Actinomadura</taxon>
    </lineage>
</organism>
<sequence length="161" mass="16642">MGRDAELARLVRMVESGEPSALLVTGDAGAGRSALLGHAARHARDLGMTVLEGQGDGVPFGCLNQVLLPLLDGLDERERAGLRPVLELDADAPSPPAGVAAAVLRLLAARFATRPGLLVVDDLHLADPRSLHVLRFVAQRGGHLGFRTLAAAGHACADGLG</sequence>
<dbReference type="OrthoDB" id="483at2"/>
<dbReference type="GO" id="GO:0004016">
    <property type="term" value="F:adenylate cyclase activity"/>
    <property type="evidence" value="ECO:0007669"/>
    <property type="project" value="TreeGrafter"/>
</dbReference>
<dbReference type="InterPro" id="IPR041664">
    <property type="entry name" value="AAA_16"/>
</dbReference>
<comment type="caution">
    <text evidence="4">The sequence shown here is derived from an EMBL/GenBank/DDBJ whole genome shotgun (WGS) entry which is preliminary data.</text>
</comment>
<dbReference type="GO" id="GO:0005737">
    <property type="term" value="C:cytoplasm"/>
    <property type="evidence" value="ECO:0007669"/>
    <property type="project" value="TreeGrafter"/>
</dbReference>
<dbReference type="InterPro" id="IPR027417">
    <property type="entry name" value="P-loop_NTPase"/>
</dbReference>
<keyword evidence="1" id="KW-0547">Nucleotide-binding</keyword>
<proteinExistence type="predicted"/>
<keyword evidence="5" id="KW-1185">Reference proteome</keyword>
<evidence type="ECO:0000256" key="2">
    <source>
        <dbReference type="ARBA" id="ARBA00022840"/>
    </source>
</evidence>
<evidence type="ECO:0000256" key="1">
    <source>
        <dbReference type="ARBA" id="ARBA00022741"/>
    </source>
</evidence>
<dbReference type="EMBL" id="QURH01000368">
    <property type="protein sequence ID" value="RFU39367.1"/>
    <property type="molecule type" value="Genomic_DNA"/>
</dbReference>
<evidence type="ECO:0000313" key="5">
    <source>
        <dbReference type="Proteomes" id="UP000261811"/>
    </source>
</evidence>
<dbReference type="Proteomes" id="UP000261811">
    <property type="component" value="Unassembled WGS sequence"/>
</dbReference>
<dbReference type="Pfam" id="PF13191">
    <property type="entry name" value="AAA_16"/>
    <property type="match status" value="1"/>
</dbReference>
<name>A0A372JHA5_9ACTN</name>
<dbReference type="SUPFAM" id="SSF52540">
    <property type="entry name" value="P-loop containing nucleoside triphosphate hydrolases"/>
    <property type="match status" value="1"/>
</dbReference>
<keyword evidence="2 4" id="KW-0067">ATP-binding</keyword>
<dbReference type="PANTHER" id="PTHR16305:SF35">
    <property type="entry name" value="TRANSCRIPTIONAL ACTIVATOR DOMAIN"/>
    <property type="match status" value="1"/>
</dbReference>